<dbReference type="AlphaFoldDB" id="A0A4Y7LFH2"/>
<dbReference type="InterPro" id="IPR055503">
    <property type="entry name" value="DUF7075"/>
</dbReference>
<dbReference type="Pfam" id="PF23269">
    <property type="entry name" value="DUF7074"/>
    <property type="match status" value="1"/>
</dbReference>
<evidence type="ECO:0000259" key="3">
    <source>
        <dbReference type="Pfam" id="PF23272"/>
    </source>
</evidence>
<dbReference type="GO" id="GO:0005794">
    <property type="term" value="C:Golgi apparatus"/>
    <property type="evidence" value="ECO:0007669"/>
    <property type="project" value="TreeGrafter"/>
</dbReference>
<proteinExistence type="predicted"/>
<sequence length="1093" mass="126758">MDSSDSQPEVDNKGKGKELQWTQEMDECMIKTFAEQATLGHREEKGFNDQAYDAVSKVLSDRLDADVSKKCINHRLKTLRAEHRMVRTLREQSGFEWDSTKNEIIASDSTWNDYIKAHPESKYCRGRSFKWDSDSLDVIIGNDNSTDGFAIVAYDSGASEPEVEEGKVRQLRWTQEMDECMIKILIEQEKLGRKGDRGFKDQAYSAVTRGLSDFLGVDVSRSHIDNRLRTFRTEYRMFRTLREQNEFDWDPVKNKLTASDSIWNEYIKAHPKFKYYRGRACKWNYESLSIILGDNPATGSFPLACIDSSDSQPEVDNKKKGRQLRWTQGMDERLIETVVEQVRLGGKGEKGGFNDQVYNAVSKVLAERLDVDVGRKHIDNRLRTLRTEYRLFSTLRGQTGFCWDPVRSMITAPVGVWNEFIKAHPEFKTCRGRSCKWDYEFLAIIFGSDHLVIMKSNNINEEADRSSQDLSRKQTPIQQRRFKKPHTSDIVREVMEAVKTQISGLAKSMDGLSFAKKLYSDVMNVEGFSPDFLDRAFEILKRDGHGAEIFLVRNEIYRKRMLEELYQKYADNCGVIAVTYQPPDPWFQSSQALTKTFTQVENATFKTDNSVVKTGEDLSMSPALSPTASLITEATIEISEEKMVNSTSLPVCEEDSNSINCSDPRVLFAIEKFNLKTFKSIVFLDYQKPVDGSKPNECDVAWRFRNKKEKSWRRYLDFRRFRLGIGHNCTYKVTNALRWHSGLNARRPRSRFNSTRSIGSARISPPTTPDEEINDTIPIVGSETAFKKGKYLYYSRGGDYCKGMNQFLWSFLCGLGEAQYLNRTFVMDLSICLSGSYSQSHKDEEGKDFRYYFDFEHLKETASIVEEGEFMKDWKKWDKTRKSKIPVQKVSTYKVTPMQLKKDKSTIIWRQFDAPEPENYWYRVCEGKAANYIQRPWHSLWKSKRLMKIVTEIGGQMDWDFDAVHVVRGEKAQNKELWPHLDGDTSPDAILAKVKEIVHQWRNLYVATNEPFYNYFDRLRSSYKVHLLDDYKELWGNTSEWYNETMLLNDGKAVDFDGYMRVAVDTEVLYRAKTQVETFYNLTMDCKDGINTC</sequence>
<dbReference type="Gramene" id="RZC82969">
    <property type="protein sequence ID" value="RZC82969"/>
    <property type="gene ID" value="C5167_045751"/>
</dbReference>
<dbReference type="PANTHER" id="PTHR31469">
    <property type="entry name" value="OS07G0633600 PROTEIN"/>
    <property type="match status" value="1"/>
</dbReference>
<dbReference type="InterPro" id="IPR024752">
    <property type="entry name" value="Myb/SANT-like_dom"/>
</dbReference>
<reference evidence="4 5" key="1">
    <citation type="journal article" date="2018" name="Science">
        <title>The opium poppy genome and morphinan production.</title>
        <authorList>
            <person name="Guo L."/>
            <person name="Winzer T."/>
            <person name="Yang X."/>
            <person name="Li Y."/>
            <person name="Ning Z."/>
            <person name="He Z."/>
            <person name="Teodor R."/>
            <person name="Lu Y."/>
            <person name="Bowser T.A."/>
            <person name="Graham I.A."/>
            <person name="Ye K."/>
        </authorList>
    </citation>
    <scope>NUCLEOTIDE SEQUENCE [LARGE SCALE GENOMIC DNA]</scope>
    <source>
        <strain evidence="5">cv. HN1</strain>
        <tissue evidence="4">Leaves</tissue>
    </source>
</reference>
<dbReference type="Pfam" id="PF12776">
    <property type="entry name" value="Myb_DNA-bind_3"/>
    <property type="match status" value="3"/>
</dbReference>
<dbReference type="InterPro" id="IPR055502">
    <property type="entry name" value="DUF7074"/>
</dbReference>
<evidence type="ECO:0000259" key="1">
    <source>
        <dbReference type="Pfam" id="PF12776"/>
    </source>
</evidence>
<organism evidence="4 5">
    <name type="scientific">Papaver somniferum</name>
    <name type="common">Opium poppy</name>
    <dbReference type="NCBI Taxonomy" id="3469"/>
    <lineage>
        <taxon>Eukaryota</taxon>
        <taxon>Viridiplantae</taxon>
        <taxon>Streptophyta</taxon>
        <taxon>Embryophyta</taxon>
        <taxon>Tracheophyta</taxon>
        <taxon>Spermatophyta</taxon>
        <taxon>Magnoliopsida</taxon>
        <taxon>Ranunculales</taxon>
        <taxon>Papaveraceae</taxon>
        <taxon>Papaveroideae</taxon>
        <taxon>Papaver</taxon>
    </lineage>
</organism>
<evidence type="ECO:0000313" key="5">
    <source>
        <dbReference type="Proteomes" id="UP000316621"/>
    </source>
</evidence>
<dbReference type="Proteomes" id="UP000316621">
    <property type="component" value="Chromosome 11"/>
</dbReference>
<feature type="domain" description="Myb/SANT-like" evidence="1">
    <location>
        <begin position="20"/>
        <end position="114"/>
    </location>
</feature>
<name>A0A4Y7LFH2_PAPSO</name>
<feature type="domain" description="DUF7075" evidence="3">
    <location>
        <begin position="785"/>
        <end position="1078"/>
    </location>
</feature>
<gene>
    <name evidence="4" type="ORF">C5167_045751</name>
</gene>
<feature type="domain" description="Myb/SANT-like" evidence="1">
    <location>
        <begin position="325"/>
        <end position="419"/>
    </location>
</feature>
<feature type="domain" description="DUF7074" evidence="2">
    <location>
        <begin position="657"/>
        <end position="741"/>
    </location>
</feature>
<keyword evidence="5" id="KW-1185">Reference proteome</keyword>
<feature type="domain" description="Myb/SANT-like" evidence="1">
    <location>
        <begin position="172"/>
        <end position="266"/>
    </location>
</feature>
<evidence type="ECO:0000313" key="4">
    <source>
        <dbReference type="EMBL" id="RZC82969.1"/>
    </source>
</evidence>
<dbReference type="EMBL" id="CM010725">
    <property type="protein sequence ID" value="RZC82969.1"/>
    <property type="molecule type" value="Genomic_DNA"/>
</dbReference>
<dbReference type="PANTHER" id="PTHR31469:SF4">
    <property type="entry name" value="O-FUCOSYLTRANSFERASE FAMILY PROTEIN"/>
    <property type="match status" value="1"/>
</dbReference>
<protein>
    <submittedName>
        <fullName evidence="4">Uncharacterized protein</fullName>
    </submittedName>
</protein>
<dbReference type="Pfam" id="PF23272">
    <property type="entry name" value="DUF7075"/>
    <property type="match status" value="1"/>
</dbReference>
<accession>A0A4Y7LFH2</accession>
<evidence type="ECO:0000259" key="2">
    <source>
        <dbReference type="Pfam" id="PF23269"/>
    </source>
</evidence>